<evidence type="ECO:0000313" key="7">
    <source>
        <dbReference type="EMBL" id="KAE9231860.1"/>
    </source>
</evidence>
<organism evidence="7 13">
    <name type="scientific">Phytophthora fragariae</name>
    <dbReference type="NCBI Taxonomy" id="53985"/>
    <lineage>
        <taxon>Eukaryota</taxon>
        <taxon>Sar</taxon>
        <taxon>Stramenopiles</taxon>
        <taxon>Oomycota</taxon>
        <taxon>Peronosporomycetes</taxon>
        <taxon>Peronosporales</taxon>
        <taxon>Peronosporaceae</taxon>
        <taxon>Phytophthora</taxon>
    </lineage>
</organism>
<dbReference type="EMBL" id="QXGE01000075">
    <property type="protein sequence ID" value="KAE9326039.1"/>
    <property type="molecule type" value="Genomic_DNA"/>
</dbReference>
<evidence type="ECO:0000313" key="5">
    <source>
        <dbReference type="EMBL" id="KAE9130935.1"/>
    </source>
</evidence>
<sequence length="113" mass="12239">MKRPCAASTVVTLVGVITYPATVTSVRVLATSIIESPVEASSWLSSSPLSSDRGFIPQFEVFEVFPLSGSVKRGKRHTVSTPKPGFGATTPEEAPRRQLRHQKQSTITPSFTH</sequence>
<reference evidence="12 13" key="1">
    <citation type="submission" date="2018-08" db="EMBL/GenBank/DDBJ databases">
        <title>Genomic investigation of the strawberry pathogen Phytophthora fragariae indicates pathogenicity is determined by transcriptional variation in three key races.</title>
        <authorList>
            <person name="Adams T.M."/>
            <person name="Armitage A.D."/>
            <person name="Sobczyk M.K."/>
            <person name="Bates H.J."/>
            <person name="Dunwell J.M."/>
            <person name="Nellist C.F."/>
            <person name="Harrison R.J."/>
        </authorList>
    </citation>
    <scope>NUCLEOTIDE SEQUENCE [LARGE SCALE GENOMIC DNA]</scope>
    <source>
        <strain evidence="10 14">A4</strain>
        <strain evidence="9 15">BC-1</strain>
        <strain evidence="8 19">BC-23</strain>
        <strain evidence="7 13">NOV-27</strain>
        <strain evidence="6 16">NOV-5</strain>
        <strain evidence="4 17">NOV-71</strain>
        <strain evidence="11 20">NOV-77</strain>
        <strain evidence="2 12">NOV-9</strain>
        <strain evidence="5 21">ONT-3</strain>
        <strain evidence="3 18">SCRP245</strain>
    </source>
</reference>
<name>A0A6A3ZAK2_9STRA</name>
<evidence type="ECO:0000313" key="4">
    <source>
        <dbReference type="EMBL" id="KAE9127184.1"/>
    </source>
</evidence>
<evidence type="ECO:0000313" key="12">
    <source>
        <dbReference type="Proteomes" id="UP000429523"/>
    </source>
</evidence>
<evidence type="ECO:0000313" key="2">
    <source>
        <dbReference type="EMBL" id="KAE8947242.1"/>
    </source>
</evidence>
<dbReference type="Proteomes" id="UP000440732">
    <property type="component" value="Unassembled WGS sequence"/>
</dbReference>
<evidence type="ECO:0000313" key="10">
    <source>
        <dbReference type="EMBL" id="KAE9326039.1"/>
    </source>
</evidence>
<dbReference type="AlphaFoldDB" id="A0A6A3ZAK2"/>
<dbReference type="Proteomes" id="UP000441208">
    <property type="component" value="Unassembled WGS sequence"/>
</dbReference>
<dbReference type="Proteomes" id="UP000486351">
    <property type="component" value="Unassembled WGS sequence"/>
</dbReference>
<dbReference type="EMBL" id="QXGB01000083">
    <property type="protein sequence ID" value="KAE9231860.1"/>
    <property type="molecule type" value="Genomic_DNA"/>
</dbReference>
<evidence type="ECO:0000313" key="11">
    <source>
        <dbReference type="EMBL" id="KAE9354856.1"/>
    </source>
</evidence>
<evidence type="ECO:0000313" key="9">
    <source>
        <dbReference type="EMBL" id="KAE9253290.1"/>
    </source>
</evidence>
<comment type="caution">
    <text evidence="7">The sequence shown here is derived from an EMBL/GenBank/DDBJ whole genome shotgun (WGS) entry which is preliminary data.</text>
</comment>
<evidence type="ECO:0000313" key="20">
    <source>
        <dbReference type="Proteomes" id="UP000486351"/>
    </source>
</evidence>
<dbReference type="EMBL" id="QXFX01000118">
    <property type="protein sequence ID" value="KAE9130935.1"/>
    <property type="molecule type" value="Genomic_DNA"/>
</dbReference>
<dbReference type="EMBL" id="QXFW01000125">
    <property type="protein sequence ID" value="KAE9024059.1"/>
    <property type="molecule type" value="Genomic_DNA"/>
</dbReference>
<dbReference type="Proteomes" id="UP000460718">
    <property type="component" value="Unassembled WGS sequence"/>
</dbReference>
<evidence type="ECO:0000313" key="14">
    <source>
        <dbReference type="Proteomes" id="UP000437068"/>
    </source>
</evidence>
<evidence type="ECO:0000256" key="1">
    <source>
        <dbReference type="SAM" id="MobiDB-lite"/>
    </source>
</evidence>
<dbReference type="EMBL" id="QXFY01000146">
    <property type="protein sequence ID" value="KAE9354856.1"/>
    <property type="molecule type" value="Genomic_DNA"/>
</dbReference>
<evidence type="ECO:0000313" key="19">
    <source>
        <dbReference type="Proteomes" id="UP000476176"/>
    </source>
</evidence>
<dbReference type="Proteomes" id="UP000437068">
    <property type="component" value="Unassembled WGS sequence"/>
</dbReference>
<feature type="compositionally biased region" description="Polar residues" evidence="1">
    <location>
        <begin position="104"/>
        <end position="113"/>
    </location>
</feature>
<evidence type="ECO:0000313" key="8">
    <source>
        <dbReference type="EMBL" id="KAE9246721.1"/>
    </source>
</evidence>
<dbReference type="EMBL" id="QXFZ01000203">
    <property type="protein sequence ID" value="KAE9127184.1"/>
    <property type="molecule type" value="Genomic_DNA"/>
</dbReference>
<evidence type="ECO:0000313" key="21">
    <source>
        <dbReference type="Proteomes" id="UP000488956"/>
    </source>
</evidence>
<dbReference type="Proteomes" id="UP000440367">
    <property type="component" value="Unassembled WGS sequence"/>
</dbReference>
<proteinExistence type="predicted"/>
<dbReference type="EMBL" id="QXGF01000087">
    <property type="protein sequence ID" value="KAE8947242.1"/>
    <property type="molecule type" value="Genomic_DNA"/>
</dbReference>
<feature type="region of interest" description="Disordered" evidence="1">
    <location>
        <begin position="73"/>
        <end position="113"/>
    </location>
</feature>
<keyword evidence="13" id="KW-1185">Reference proteome</keyword>
<evidence type="ECO:0000313" key="3">
    <source>
        <dbReference type="EMBL" id="KAE9024059.1"/>
    </source>
</evidence>
<dbReference type="Proteomes" id="UP000429523">
    <property type="component" value="Unassembled WGS sequence"/>
</dbReference>
<evidence type="ECO:0000313" key="6">
    <source>
        <dbReference type="EMBL" id="KAE9151083.1"/>
    </source>
</evidence>
<dbReference type="Proteomes" id="UP000476176">
    <property type="component" value="Unassembled WGS sequence"/>
</dbReference>
<dbReference type="EMBL" id="QXGD01000096">
    <property type="protein sequence ID" value="KAE9253290.1"/>
    <property type="molecule type" value="Genomic_DNA"/>
</dbReference>
<protein>
    <submittedName>
        <fullName evidence="7">Uncharacterized protein</fullName>
    </submittedName>
</protein>
<evidence type="ECO:0000313" key="17">
    <source>
        <dbReference type="Proteomes" id="UP000441208"/>
    </source>
</evidence>
<gene>
    <name evidence="10" type="ORF">PF001_g2621</name>
    <name evidence="9" type="ORF">PF002_g3405</name>
    <name evidence="8" type="ORF">PF004_g4664</name>
    <name evidence="7" type="ORF">PF005_g2933</name>
    <name evidence="6" type="ORF">PF006_g4606</name>
    <name evidence="4" type="ORF">PF007_g5696</name>
    <name evidence="11" type="ORF">PF008_g4339</name>
    <name evidence="2" type="ORF">PF009_g3169</name>
    <name evidence="5" type="ORF">PF010_g3682</name>
    <name evidence="3" type="ORF">PF011_g3682</name>
</gene>
<evidence type="ECO:0000313" key="15">
    <source>
        <dbReference type="Proteomes" id="UP000440367"/>
    </source>
</evidence>
<dbReference type="OrthoDB" id="10304728at2759"/>
<evidence type="ECO:0000313" key="16">
    <source>
        <dbReference type="Proteomes" id="UP000440732"/>
    </source>
</evidence>
<dbReference type="Proteomes" id="UP000488956">
    <property type="component" value="Unassembled WGS sequence"/>
</dbReference>
<accession>A0A6A3ZAK2</accession>
<dbReference type="EMBL" id="QXGC01000164">
    <property type="protein sequence ID" value="KAE9246721.1"/>
    <property type="molecule type" value="Genomic_DNA"/>
</dbReference>
<evidence type="ECO:0000313" key="13">
    <source>
        <dbReference type="Proteomes" id="UP000433483"/>
    </source>
</evidence>
<evidence type="ECO:0000313" key="18">
    <source>
        <dbReference type="Proteomes" id="UP000460718"/>
    </source>
</evidence>
<dbReference type="EMBL" id="QXGA01000162">
    <property type="protein sequence ID" value="KAE9151083.1"/>
    <property type="molecule type" value="Genomic_DNA"/>
</dbReference>
<dbReference type="Proteomes" id="UP000433483">
    <property type="component" value="Unassembled WGS sequence"/>
</dbReference>